<sequence length="119" mass="13664">MQKLFPKTMQKIATIEGFQGAVIVNFGTKEVLDYQENAPLDLRQVGEVCANMVQRHANMVKVLELSDVAERILITTKLHYHIIYLVPQFESVAIYVIVKRYTMLSYVTQVVEDAVYSMH</sequence>
<accession>A0A286EGX4</accession>
<dbReference type="Proteomes" id="UP000219669">
    <property type="component" value="Unassembled WGS sequence"/>
</dbReference>
<dbReference type="AlphaFoldDB" id="A0A286EGX4"/>
<dbReference type="RefSeq" id="WP_097114966.1">
    <property type="nucleotide sequence ID" value="NZ_CP083931.1"/>
</dbReference>
<reference evidence="1 2" key="1">
    <citation type="submission" date="2017-09" db="EMBL/GenBank/DDBJ databases">
        <authorList>
            <person name="Ehlers B."/>
            <person name="Leendertz F.H."/>
        </authorList>
    </citation>
    <scope>NUCLEOTIDE SEQUENCE [LARGE SCALE GENOMIC DNA]</scope>
    <source>
        <strain evidence="1 2">DSM 16848</strain>
    </source>
</reference>
<protein>
    <recommendedName>
        <fullName evidence="3">Roadblock/LAMTOR2 domain-containing protein</fullName>
    </recommendedName>
</protein>
<name>A0A286EGX4_9NEIS</name>
<proteinExistence type="predicted"/>
<gene>
    <name evidence="1" type="ORF">SAMN02746062_02007</name>
</gene>
<dbReference type="EMBL" id="OCNF01000023">
    <property type="protein sequence ID" value="SOD70170.1"/>
    <property type="molecule type" value="Genomic_DNA"/>
</dbReference>
<dbReference type="OrthoDB" id="8613931at2"/>
<evidence type="ECO:0008006" key="3">
    <source>
        <dbReference type="Google" id="ProtNLM"/>
    </source>
</evidence>
<evidence type="ECO:0000313" key="2">
    <source>
        <dbReference type="Proteomes" id="UP000219669"/>
    </source>
</evidence>
<organism evidence="1 2">
    <name type="scientific">Alysiella filiformis DSM 16848</name>
    <dbReference type="NCBI Taxonomy" id="1120981"/>
    <lineage>
        <taxon>Bacteria</taxon>
        <taxon>Pseudomonadati</taxon>
        <taxon>Pseudomonadota</taxon>
        <taxon>Betaproteobacteria</taxon>
        <taxon>Neisseriales</taxon>
        <taxon>Neisseriaceae</taxon>
        <taxon>Alysiella</taxon>
    </lineage>
</organism>
<keyword evidence="2" id="KW-1185">Reference proteome</keyword>
<evidence type="ECO:0000313" key="1">
    <source>
        <dbReference type="EMBL" id="SOD70170.1"/>
    </source>
</evidence>